<protein>
    <submittedName>
        <fullName evidence="2">MBL fold metallo-hydrolase</fullName>
    </submittedName>
</protein>
<dbReference type="PANTHER" id="PTHR43546">
    <property type="entry name" value="UPF0173 METAL-DEPENDENT HYDROLASE MJ1163-RELATED"/>
    <property type="match status" value="1"/>
</dbReference>
<accession>A0ABZ0D463</accession>
<dbReference type="PANTHER" id="PTHR43546:SF9">
    <property type="entry name" value="L-ASCORBATE-6-PHOSPHATE LACTONASE ULAG-RELATED"/>
    <property type="match status" value="1"/>
</dbReference>
<reference evidence="2 3" key="1">
    <citation type="submission" date="2023-10" db="EMBL/GenBank/DDBJ databases">
        <title>Bacteria for the degradation of biodegradable plastic PBAT(Polybutylene adipate terephthalate).</title>
        <authorList>
            <person name="Weon H.-Y."/>
            <person name="Yeon J."/>
        </authorList>
    </citation>
    <scope>NUCLEOTIDE SEQUENCE [LARGE SCALE GENOMIC DNA]</scope>
    <source>
        <strain evidence="2 3">SBD 7-3</strain>
    </source>
</reference>
<dbReference type="SUPFAM" id="SSF56281">
    <property type="entry name" value="Metallo-hydrolase/oxidoreductase"/>
    <property type="match status" value="1"/>
</dbReference>
<keyword evidence="3" id="KW-1185">Reference proteome</keyword>
<proteinExistence type="predicted"/>
<keyword evidence="1" id="KW-0378">Hydrolase</keyword>
<dbReference type="InterPro" id="IPR036866">
    <property type="entry name" value="RibonucZ/Hydroxyglut_hydro"/>
</dbReference>
<dbReference type="Proteomes" id="UP001303946">
    <property type="component" value="Chromosome"/>
</dbReference>
<dbReference type="RefSeq" id="WP_316702993.1">
    <property type="nucleotide sequence ID" value="NZ_CP136336.1"/>
</dbReference>
<evidence type="ECO:0000313" key="2">
    <source>
        <dbReference type="EMBL" id="WOB10095.1"/>
    </source>
</evidence>
<dbReference type="Pfam" id="PF13483">
    <property type="entry name" value="Lactamase_B_3"/>
    <property type="match status" value="1"/>
</dbReference>
<name>A0ABZ0D463_9BURK</name>
<evidence type="ECO:0000313" key="3">
    <source>
        <dbReference type="Proteomes" id="UP001303946"/>
    </source>
</evidence>
<dbReference type="Gene3D" id="3.60.15.10">
    <property type="entry name" value="Ribonuclease Z/Hydroxyacylglutathione hydrolase-like"/>
    <property type="match status" value="1"/>
</dbReference>
<gene>
    <name evidence="2" type="ORF">RXV79_08520</name>
</gene>
<sequence length="264" mass="28430">MKITQLRNASAIIQLGGHHILIDPMLAPMGALPPLKLFGRRERNPVVELPVNAEAALAAVTHCLITHCQKGHFDHLDRAGKSWLRKRNVPVICTPHDTAHLRQRGLNVQPLRDVAPGEAQPFLGGTIRTVRCTHGTGVIGRLMEHGVGYFIEFPGEPSLYIAGDTILTDEVRHFVEKFQPAVALVPAGGAKFDVGHEVIMGVADVVEFVGLWRGTTVANHLEALTHCPATRSALRAAADAAGVGHRLIIPADGEAVEFIEARAA</sequence>
<dbReference type="EMBL" id="CP136336">
    <property type="protein sequence ID" value="WOB10095.1"/>
    <property type="molecule type" value="Genomic_DNA"/>
</dbReference>
<evidence type="ECO:0000256" key="1">
    <source>
        <dbReference type="ARBA" id="ARBA00022801"/>
    </source>
</evidence>
<organism evidence="2 3">
    <name type="scientific">Piscinibacter gummiphilus</name>
    <dbReference type="NCBI Taxonomy" id="946333"/>
    <lineage>
        <taxon>Bacteria</taxon>
        <taxon>Pseudomonadati</taxon>
        <taxon>Pseudomonadota</taxon>
        <taxon>Betaproteobacteria</taxon>
        <taxon>Burkholderiales</taxon>
        <taxon>Sphaerotilaceae</taxon>
        <taxon>Piscinibacter</taxon>
    </lineage>
</organism>
<dbReference type="InterPro" id="IPR050114">
    <property type="entry name" value="UPF0173_UPF0282_UlaG_hydrolase"/>
</dbReference>